<dbReference type="GO" id="GO:0016746">
    <property type="term" value="F:acyltransferase activity"/>
    <property type="evidence" value="ECO:0007669"/>
    <property type="project" value="UniProtKB-KW"/>
</dbReference>
<dbReference type="NCBIfam" id="NF010621">
    <property type="entry name" value="PRK14014.1"/>
    <property type="match status" value="1"/>
</dbReference>
<proteinExistence type="predicted"/>
<evidence type="ECO:0000259" key="2">
    <source>
        <dbReference type="SMART" id="SM00563"/>
    </source>
</evidence>
<keyword evidence="1" id="KW-0812">Transmembrane</keyword>
<reference evidence="3" key="1">
    <citation type="submission" date="2023-01" db="EMBL/GenBank/DDBJ databases">
        <title>Complete genome sequence of Planctobacterium marinum strain Dej080120_11.</title>
        <authorList>
            <person name="Ueki S."/>
            <person name="Maruyama F."/>
        </authorList>
    </citation>
    <scope>NUCLEOTIDE SEQUENCE</scope>
    <source>
        <strain evidence="3">Dej080120_11</strain>
    </source>
</reference>
<dbReference type="KEGG" id="pmaw:MACH26_35000"/>
<dbReference type="PANTHER" id="PTHR10983:SF16">
    <property type="entry name" value="LYSOCARDIOLIPIN ACYLTRANSFERASE 1"/>
    <property type="match status" value="1"/>
</dbReference>
<evidence type="ECO:0000313" key="3">
    <source>
        <dbReference type="EMBL" id="BDX07979.1"/>
    </source>
</evidence>
<dbReference type="EMBL" id="AP027272">
    <property type="protein sequence ID" value="BDX07979.1"/>
    <property type="molecule type" value="Genomic_DNA"/>
</dbReference>
<protein>
    <submittedName>
        <fullName evidence="3">Acyltransferase</fullName>
    </submittedName>
</protein>
<evidence type="ECO:0000256" key="1">
    <source>
        <dbReference type="SAM" id="Phobius"/>
    </source>
</evidence>
<keyword evidence="3" id="KW-0808">Transferase</keyword>
<dbReference type="AlphaFoldDB" id="A0AA48HU21"/>
<accession>A0AA48HU21</accession>
<dbReference type="InterPro" id="IPR002123">
    <property type="entry name" value="Plipid/glycerol_acylTrfase"/>
</dbReference>
<dbReference type="SMART" id="SM00563">
    <property type="entry name" value="PlsC"/>
    <property type="match status" value="1"/>
</dbReference>
<feature type="transmembrane region" description="Helical" evidence="1">
    <location>
        <begin position="12"/>
        <end position="33"/>
    </location>
</feature>
<organism evidence="3 4">
    <name type="scientific">Planctobacterium marinum</name>
    <dbReference type="NCBI Taxonomy" id="1631968"/>
    <lineage>
        <taxon>Bacteria</taxon>
        <taxon>Pseudomonadati</taxon>
        <taxon>Pseudomonadota</taxon>
        <taxon>Gammaproteobacteria</taxon>
        <taxon>Alteromonadales</taxon>
        <taxon>Alteromonadaceae</taxon>
        <taxon>Planctobacterium</taxon>
    </lineage>
</organism>
<dbReference type="CDD" id="cd07990">
    <property type="entry name" value="LPLAT_LCLAT1-like"/>
    <property type="match status" value="1"/>
</dbReference>
<dbReference type="SUPFAM" id="SSF69593">
    <property type="entry name" value="Glycerol-3-phosphate (1)-acyltransferase"/>
    <property type="match status" value="1"/>
</dbReference>
<feature type="domain" description="Phospholipid/glycerol acyltransferase" evidence="2">
    <location>
        <begin position="83"/>
        <end position="225"/>
    </location>
</feature>
<name>A0AA48HU21_9ALTE</name>
<keyword evidence="1" id="KW-1133">Transmembrane helix</keyword>
<dbReference type="Proteomes" id="UP001333710">
    <property type="component" value="Chromosome"/>
</dbReference>
<keyword evidence="1" id="KW-0472">Membrane</keyword>
<sequence>MHNIIGSISVVIYFVNTVFWFIPIFGLSFLKLIPIKPWQTFVSYILDGCASNWISINNLNQNILSNTQWDVQGIEDLDLKEWYLVIANHRSWVDILVLQRVFNRQIPFLKFFLKQELIWVPFLGLAWWALDFPFMRRYSRKFLEKHPEMRGKDLEATQEACRKFKFKPVSVMNFVEGTRITEQKHKKQQSEFANLLKPKAGGMAFVLEAMQENLNLLLDVTIYYPDGTPSYWDFVCGRVKRIQVRVETLSIVELREQGIIAQDYFNNEQQKQHFQHWLNQRWQQKDQQLNTLKDAL</sequence>
<keyword evidence="4" id="KW-1185">Reference proteome</keyword>
<gene>
    <name evidence="3" type="ORF">MACH26_35000</name>
</gene>
<keyword evidence="3" id="KW-0012">Acyltransferase</keyword>
<dbReference type="RefSeq" id="WP_338294075.1">
    <property type="nucleotide sequence ID" value="NZ_AP027272.1"/>
</dbReference>
<dbReference type="PANTHER" id="PTHR10983">
    <property type="entry name" value="1-ACYLGLYCEROL-3-PHOSPHATE ACYLTRANSFERASE-RELATED"/>
    <property type="match status" value="1"/>
</dbReference>
<dbReference type="Pfam" id="PF01553">
    <property type="entry name" value="Acyltransferase"/>
    <property type="match status" value="1"/>
</dbReference>
<evidence type="ECO:0000313" key="4">
    <source>
        <dbReference type="Proteomes" id="UP001333710"/>
    </source>
</evidence>